<feature type="transmembrane region" description="Helical" evidence="8">
    <location>
        <begin position="50"/>
        <end position="74"/>
    </location>
</feature>
<dbReference type="InterPro" id="IPR011014">
    <property type="entry name" value="MscS_channel_TM-2"/>
</dbReference>
<dbReference type="Pfam" id="PF00924">
    <property type="entry name" value="MS_channel_2nd"/>
    <property type="match status" value="1"/>
</dbReference>
<organism evidence="11 12">
    <name type="scientific">Adlercreutzia faecimuris</name>
    <dbReference type="NCBI Taxonomy" id="2897341"/>
    <lineage>
        <taxon>Bacteria</taxon>
        <taxon>Bacillati</taxon>
        <taxon>Actinomycetota</taxon>
        <taxon>Coriobacteriia</taxon>
        <taxon>Eggerthellales</taxon>
        <taxon>Eggerthellaceae</taxon>
        <taxon>Adlercreutzia</taxon>
    </lineage>
</organism>
<evidence type="ECO:0000256" key="4">
    <source>
        <dbReference type="ARBA" id="ARBA00022692"/>
    </source>
</evidence>
<keyword evidence="4 8" id="KW-0812">Transmembrane</keyword>
<feature type="domain" description="Mechanosensitive ion channel transmembrane helices 2/3" evidence="10">
    <location>
        <begin position="59"/>
        <end position="101"/>
    </location>
</feature>
<feature type="transmembrane region" description="Helical" evidence="8">
    <location>
        <begin position="16"/>
        <end position="38"/>
    </location>
</feature>
<name>A0ABS9WDT2_9ACTN</name>
<feature type="transmembrane region" description="Helical" evidence="8">
    <location>
        <begin position="80"/>
        <end position="100"/>
    </location>
</feature>
<feature type="region of interest" description="Disordered" evidence="7">
    <location>
        <begin position="294"/>
        <end position="317"/>
    </location>
</feature>
<comment type="similarity">
    <text evidence="2">Belongs to the MscS (TC 1.A.23) family.</text>
</comment>
<dbReference type="RefSeq" id="WP_242162789.1">
    <property type="nucleotide sequence ID" value="NZ_JAJMLW010000001.1"/>
</dbReference>
<dbReference type="SUPFAM" id="SSF50182">
    <property type="entry name" value="Sm-like ribonucleoproteins"/>
    <property type="match status" value="1"/>
</dbReference>
<dbReference type="PANTHER" id="PTHR30566">
    <property type="entry name" value="YNAI-RELATED MECHANOSENSITIVE ION CHANNEL"/>
    <property type="match status" value="1"/>
</dbReference>
<evidence type="ECO:0000256" key="8">
    <source>
        <dbReference type="SAM" id="Phobius"/>
    </source>
</evidence>
<evidence type="ECO:0000259" key="9">
    <source>
        <dbReference type="Pfam" id="PF00924"/>
    </source>
</evidence>
<comment type="caution">
    <text evidence="11">The sequence shown here is derived from an EMBL/GenBank/DDBJ whole genome shotgun (WGS) entry which is preliminary data.</text>
</comment>
<evidence type="ECO:0000313" key="12">
    <source>
        <dbReference type="Proteomes" id="UP001430755"/>
    </source>
</evidence>
<comment type="subcellular location">
    <subcellularLocation>
        <location evidence="1">Cell membrane</location>
        <topology evidence="1">Multi-pass membrane protein</topology>
    </subcellularLocation>
</comment>
<evidence type="ECO:0000256" key="7">
    <source>
        <dbReference type="SAM" id="MobiDB-lite"/>
    </source>
</evidence>
<dbReference type="InterPro" id="IPR023408">
    <property type="entry name" value="MscS_beta-dom_sf"/>
</dbReference>
<dbReference type="InterPro" id="IPR049142">
    <property type="entry name" value="MS_channel_1st"/>
</dbReference>
<reference evidence="11" key="1">
    <citation type="submission" date="2021-11" db="EMBL/GenBank/DDBJ databases">
        <title>A Novel Adlercreutzia Species, isolated from a Allomyrina dichotoma larva feces.</title>
        <authorList>
            <person name="Suh M.K."/>
        </authorList>
    </citation>
    <scope>NUCLEOTIDE SEQUENCE</scope>
    <source>
        <strain evidence="11">JBNU-10</strain>
    </source>
</reference>
<accession>A0ABS9WDT2</accession>
<dbReference type="Proteomes" id="UP001430755">
    <property type="component" value="Unassembled WGS sequence"/>
</dbReference>
<sequence length="317" mass="33257">MEKLYDMFDRFVHSDWLATALGVVLILGVTAVLSRAAITLTRKMLRRGSLLPTSSIFVNVIRVGIWLVGISFMLSTCFNVDVSAIVTGLGVVGIAVSLGFQDTISNLIGGLQVSVSRTVEPGDNIKLGVSGVSGVVRDVTWRYTTVDNPAGTRIVIPNSLMNTTALIKLAGPENVTVPLVVTDSEQRLTAVAHHMEEAAAKALKRVDKVKKGPSVSFSEVTAQGFKGSLSFTLADVSKVSAATDAAIRAIAPYCHPHPVEQMLGTVEGALLEKQGLPKEKAEATVSADLTATQVVPTADASDPDVAAPAAPADVADK</sequence>
<evidence type="ECO:0000313" key="11">
    <source>
        <dbReference type="EMBL" id="MCI2241026.1"/>
    </source>
</evidence>
<keyword evidence="5 8" id="KW-1133">Transmembrane helix</keyword>
<dbReference type="PANTHER" id="PTHR30566:SF25">
    <property type="entry name" value="INNER MEMBRANE PROTEIN"/>
    <property type="match status" value="1"/>
</dbReference>
<protein>
    <submittedName>
        <fullName evidence="11">Mechanosensitive ion channel family protein</fullName>
    </submittedName>
</protein>
<dbReference type="Gene3D" id="1.10.287.1260">
    <property type="match status" value="1"/>
</dbReference>
<proteinExistence type="inferred from homology"/>
<dbReference type="SUPFAM" id="SSF82861">
    <property type="entry name" value="Mechanosensitive channel protein MscS (YggB), transmembrane region"/>
    <property type="match status" value="1"/>
</dbReference>
<dbReference type="Gene3D" id="2.30.30.60">
    <property type="match status" value="1"/>
</dbReference>
<keyword evidence="6 8" id="KW-0472">Membrane</keyword>
<evidence type="ECO:0000256" key="5">
    <source>
        <dbReference type="ARBA" id="ARBA00022989"/>
    </source>
</evidence>
<keyword evidence="12" id="KW-1185">Reference proteome</keyword>
<evidence type="ECO:0000256" key="1">
    <source>
        <dbReference type="ARBA" id="ARBA00004651"/>
    </source>
</evidence>
<feature type="domain" description="Mechanosensitive ion channel MscS" evidence="9">
    <location>
        <begin position="102"/>
        <end position="165"/>
    </location>
</feature>
<dbReference type="EMBL" id="JAJMLW010000001">
    <property type="protein sequence ID" value="MCI2241026.1"/>
    <property type="molecule type" value="Genomic_DNA"/>
</dbReference>
<evidence type="ECO:0000259" key="10">
    <source>
        <dbReference type="Pfam" id="PF21088"/>
    </source>
</evidence>
<gene>
    <name evidence="11" type="ORF">LPT13_01500</name>
</gene>
<dbReference type="InterPro" id="IPR006685">
    <property type="entry name" value="MscS_channel_2nd"/>
</dbReference>
<evidence type="ECO:0000256" key="6">
    <source>
        <dbReference type="ARBA" id="ARBA00023136"/>
    </source>
</evidence>
<evidence type="ECO:0000256" key="2">
    <source>
        <dbReference type="ARBA" id="ARBA00008017"/>
    </source>
</evidence>
<dbReference type="Pfam" id="PF21088">
    <property type="entry name" value="MS_channel_1st"/>
    <property type="match status" value="1"/>
</dbReference>
<keyword evidence="3" id="KW-1003">Cell membrane</keyword>
<dbReference type="InterPro" id="IPR010920">
    <property type="entry name" value="LSM_dom_sf"/>
</dbReference>
<evidence type="ECO:0000256" key="3">
    <source>
        <dbReference type="ARBA" id="ARBA00022475"/>
    </source>
</evidence>